<dbReference type="Proteomes" id="UP001338125">
    <property type="component" value="Unassembled WGS sequence"/>
</dbReference>
<dbReference type="CDD" id="cd21552">
    <property type="entry name" value="VEFS-box_ctSUZ12-like"/>
    <property type="match status" value="1"/>
</dbReference>
<feature type="compositionally biased region" description="Acidic residues" evidence="7">
    <location>
        <begin position="296"/>
        <end position="305"/>
    </location>
</feature>
<evidence type="ECO:0000313" key="9">
    <source>
        <dbReference type="EMBL" id="KAK5988687.1"/>
    </source>
</evidence>
<evidence type="ECO:0000259" key="8">
    <source>
        <dbReference type="Pfam" id="PF09733"/>
    </source>
</evidence>
<feature type="region of interest" description="Disordered" evidence="7">
    <location>
        <begin position="679"/>
        <end position="709"/>
    </location>
</feature>
<protein>
    <recommendedName>
        <fullName evidence="8">Polycomb protein VEFS-Box domain-containing protein</fullName>
    </recommendedName>
</protein>
<evidence type="ECO:0000256" key="4">
    <source>
        <dbReference type="ARBA" id="ARBA00022833"/>
    </source>
</evidence>
<keyword evidence="2" id="KW-0479">Metal-binding</keyword>
<feature type="region of interest" description="Disordered" evidence="7">
    <location>
        <begin position="404"/>
        <end position="423"/>
    </location>
</feature>
<feature type="compositionally biased region" description="Low complexity" evidence="7">
    <location>
        <begin position="272"/>
        <end position="290"/>
    </location>
</feature>
<feature type="region of interest" description="Disordered" evidence="7">
    <location>
        <begin position="464"/>
        <end position="486"/>
    </location>
</feature>
<feature type="compositionally biased region" description="Basic residues" evidence="7">
    <location>
        <begin position="477"/>
        <end position="486"/>
    </location>
</feature>
<feature type="region of interest" description="Disordered" evidence="7">
    <location>
        <begin position="1"/>
        <end position="48"/>
    </location>
</feature>
<organism evidence="9 10">
    <name type="scientific">Cladobotryum mycophilum</name>
    <dbReference type="NCBI Taxonomy" id="491253"/>
    <lineage>
        <taxon>Eukaryota</taxon>
        <taxon>Fungi</taxon>
        <taxon>Dikarya</taxon>
        <taxon>Ascomycota</taxon>
        <taxon>Pezizomycotina</taxon>
        <taxon>Sordariomycetes</taxon>
        <taxon>Hypocreomycetidae</taxon>
        <taxon>Hypocreales</taxon>
        <taxon>Hypocreaceae</taxon>
        <taxon>Cladobotryum</taxon>
    </lineage>
</organism>
<dbReference type="EMBL" id="JAVFKD010000015">
    <property type="protein sequence ID" value="KAK5988687.1"/>
    <property type="molecule type" value="Genomic_DNA"/>
</dbReference>
<proteinExistence type="inferred from homology"/>
<dbReference type="InterPro" id="IPR019135">
    <property type="entry name" value="Polycomb_protein_VEFS-Box"/>
</dbReference>
<keyword evidence="3" id="KW-0863">Zinc-finger</keyword>
<gene>
    <name evidence="9" type="ORF">PT974_10173</name>
</gene>
<evidence type="ECO:0000256" key="2">
    <source>
        <dbReference type="ARBA" id="ARBA00022723"/>
    </source>
</evidence>
<evidence type="ECO:0000256" key="3">
    <source>
        <dbReference type="ARBA" id="ARBA00022771"/>
    </source>
</evidence>
<sequence length="709" mass="78882">MGNTISSPVHKGSHQIDHDGAPPLKRRRISSPDSLDVDHLVASPKTSDSRPALRIEVLRVLHKDSKKVRSPPNSSIPRDANTKASCRITISDLSSGRPRVLHCQSQVCNLEIFKNPVGPHRIARICLPRPFYIPEESMLINRPDDGKFDLSDSYEILIELEAAHEGPWPPLDSTDFGIPSAPLNPALPYGRTWILSSRYDSIFGKLKSPLSISSGYPSQRLARQTDYVMDVDLGWTSGFKALRRLEKGSMPCINAIDPDTDPFTDDVFGPPLHGAINGTNDANGTNGADGNHVDELPLEMEEEPEGAQTPSRSLRTRENKVYNLKVLSDQAQGKERKRRARGTHAPASEGRVNYLLPSDQPVCLDYFRCVTCGACHQTMLDLQAHLLHVHPDYQYVLETTSQGPQFRVTSSPESVPSPSRNYELKPPVKPFNLQALVAGDQSWITLRHGSDDDVHKSVDIFGRSRSRSPGLVQPKPTQRRSGRTKSAKVLVPDIPNPLFDPISRARLIPGQEVPKTMPDNTWLIQKHRESIGDFSDVTPAEKEYIWEWDGYILDQGLTSAAYFPRTWLNFVQQKADWLVAAEQRMLEFGKHTSVLVARDLIDDKIVRGALSCINEARARAQVKPDESDGIKVSEIATKQSPRAAQIRKNANGCNVCQLPVLGPRMLVCSNKKTVGSVTVLPRPKPAPKNKNPTKVATRRQTRVKREVLN</sequence>
<evidence type="ECO:0000256" key="7">
    <source>
        <dbReference type="SAM" id="MobiDB-lite"/>
    </source>
</evidence>
<evidence type="ECO:0000313" key="10">
    <source>
        <dbReference type="Proteomes" id="UP001338125"/>
    </source>
</evidence>
<keyword evidence="4" id="KW-0862">Zinc</keyword>
<keyword evidence="10" id="KW-1185">Reference proteome</keyword>
<name>A0ABR0S947_9HYPO</name>
<keyword evidence="6" id="KW-0804">Transcription</keyword>
<feature type="region of interest" description="Disordered" evidence="7">
    <location>
        <begin position="272"/>
        <end position="346"/>
    </location>
</feature>
<comment type="similarity">
    <text evidence="1">Belongs to the VEFS (VRN2-EMF2-FIS2-SU(Z)12) family.</text>
</comment>
<feature type="domain" description="Polycomb protein VEFS-Box" evidence="8">
    <location>
        <begin position="519"/>
        <end position="602"/>
    </location>
</feature>
<comment type="caution">
    <text evidence="9">The sequence shown here is derived from an EMBL/GenBank/DDBJ whole genome shotgun (WGS) entry which is preliminary data.</text>
</comment>
<feature type="compositionally biased region" description="Low complexity" evidence="7">
    <location>
        <begin position="410"/>
        <end position="419"/>
    </location>
</feature>
<keyword evidence="5" id="KW-0805">Transcription regulation</keyword>
<accession>A0ABR0S947</accession>
<evidence type="ECO:0000256" key="6">
    <source>
        <dbReference type="ARBA" id="ARBA00023163"/>
    </source>
</evidence>
<dbReference type="Pfam" id="PF09733">
    <property type="entry name" value="VEFS-Box"/>
    <property type="match status" value="1"/>
</dbReference>
<evidence type="ECO:0000256" key="5">
    <source>
        <dbReference type="ARBA" id="ARBA00023015"/>
    </source>
</evidence>
<evidence type="ECO:0000256" key="1">
    <source>
        <dbReference type="ARBA" id="ARBA00007416"/>
    </source>
</evidence>
<reference evidence="9 10" key="1">
    <citation type="submission" date="2024-01" db="EMBL/GenBank/DDBJ databases">
        <title>Complete genome of Cladobotryum mycophilum ATHUM6906.</title>
        <authorList>
            <person name="Christinaki A.C."/>
            <person name="Myridakis A.I."/>
            <person name="Kouvelis V.N."/>
        </authorList>
    </citation>
    <scope>NUCLEOTIDE SEQUENCE [LARGE SCALE GENOMIC DNA]</scope>
    <source>
        <strain evidence="9 10">ATHUM6906</strain>
    </source>
</reference>